<accession>A0A7S0CYA2</accession>
<sequence length="501" mass="58186">MDQRDITKASTLHDEASLLLCLSKVHEIQKRLHVKRRDHCMIENKVPNNQAASSAPQKVVNSSASSRVLTSGSMHEEDSLVPRYRIEGENYSVEEPLDHRKELGITSRKGNEEWGFSSRQANRNVPELRENLLPVPNPSRVLKRISSSNLEMEDIRLQSSIKRIRPLRPSQDPKLPLPEVRPSMPFESDPLAHRNRPQCWFHAGRYDRHDIISTTEVERFKHEDEALVRLSGGKDPRTYLCARCHFNMLRLLNIWSMPPAQGMEYRSPQEIAFALSKLQRLGRPDKPVWERERGYPDPDRTDTFGNFPPSPQNPGIFHPRSENYGNYLPVWENSRILQTRLENSRIFQGRSEKAEKGLGFLRSFPGRRMQVSNEKYHEKTMDLSCKNTYVGKPNFHSLLSRTPRPNEIQGTFQQTSQNHKPKKKHSCKFCGKRFKFLGNLKNHERIHTGEKPYKCGLCGKGFAQMSNLKRHNKTHFYSPVDEFSTKRHKRKLTKLRKTSVI</sequence>
<evidence type="ECO:0000256" key="1">
    <source>
        <dbReference type="ARBA" id="ARBA00004123"/>
    </source>
</evidence>
<dbReference type="PANTHER" id="PTHR14196:SF0">
    <property type="entry name" value="PROTEIN BOWEL"/>
    <property type="match status" value="1"/>
</dbReference>
<dbReference type="EMBL" id="HBEM01005205">
    <property type="protein sequence ID" value="CAD8435644.1"/>
    <property type="molecule type" value="Transcribed_RNA"/>
</dbReference>
<dbReference type="InterPro" id="IPR013087">
    <property type="entry name" value="Znf_C2H2_type"/>
</dbReference>
<evidence type="ECO:0000313" key="12">
    <source>
        <dbReference type="EMBL" id="CAD8435644.1"/>
    </source>
</evidence>
<comment type="subcellular location">
    <subcellularLocation>
        <location evidence="1">Nucleus</location>
    </subcellularLocation>
</comment>
<proteinExistence type="predicted"/>
<keyword evidence="5" id="KW-0862">Zinc</keyword>
<dbReference type="Gene3D" id="3.30.160.60">
    <property type="entry name" value="Classic Zinc Finger"/>
    <property type="match status" value="2"/>
</dbReference>
<dbReference type="PROSITE" id="PS00028">
    <property type="entry name" value="ZINC_FINGER_C2H2_1"/>
    <property type="match status" value="2"/>
</dbReference>
<organism evidence="12">
    <name type="scientific">Amorphochlora amoebiformis</name>
    <dbReference type="NCBI Taxonomy" id="1561963"/>
    <lineage>
        <taxon>Eukaryota</taxon>
        <taxon>Sar</taxon>
        <taxon>Rhizaria</taxon>
        <taxon>Cercozoa</taxon>
        <taxon>Chlorarachniophyceae</taxon>
        <taxon>Amorphochlora</taxon>
    </lineage>
</organism>
<evidence type="ECO:0000256" key="5">
    <source>
        <dbReference type="ARBA" id="ARBA00022833"/>
    </source>
</evidence>
<protein>
    <recommendedName>
        <fullName evidence="11">C2H2-type domain-containing protein</fullName>
    </recommendedName>
</protein>
<dbReference type="AlphaFoldDB" id="A0A7S0CYA2"/>
<name>A0A7S0CYA2_9EUKA</name>
<keyword evidence="6" id="KW-0805">Transcription regulation</keyword>
<keyword evidence="4 9" id="KW-0863">Zinc-finger</keyword>
<keyword evidence="8" id="KW-0539">Nucleus</keyword>
<evidence type="ECO:0000256" key="7">
    <source>
        <dbReference type="ARBA" id="ARBA00023163"/>
    </source>
</evidence>
<keyword evidence="3" id="KW-0677">Repeat</keyword>
<evidence type="ECO:0000256" key="10">
    <source>
        <dbReference type="SAM" id="MobiDB-lite"/>
    </source>
</evidence>
<evidence type="ECO:0000256" key="8">
    <source>
        <dbReference type="ARBA" id="ARBA00023242"/>
    </source>
</evidence>
<keyword evidence="2" id="KW-0479">Metal-binding</keyword>
<reference evidence="12" key="1">
    <citation type="submission" date="2021-01" db="EMBL/GenBank/DDBJ databases">
        <authorList>
            <person name="Corre E."/>
            <person name="Pelletier E."/>
            <person name="Niang G."/>
            <person name="Scheremetjew M."/>
            <person name="Finn R."/>
            <person name="Kale V."/>
            <person name="Holt S."/>
            <person name="Cochrane G."/>
            <person name="Meng A."/>
            <person name="Brown T."/>
            <person name="Cohen L."/>
        </authorList>
    </citation>
    <scope>NUCLEOTIDE SEQUENCE</scope>
    <source>
        <strain evidence="12">CCMP2058</strain>
    </source>
</reference>
<dbReference type="GO" id="GO:0005634">
    <property type="term" value="C:nucleus"/>
    <property type="evidence" value="ECO:0007669"/>
    <property type="project" value="UniProtKB-SubCell"/>
</dbReference>
<evidence type="ECO:0000256" key="9">
    <source>
        <dbReference type="PROSITE-ProRule" id="PRU00042"/>
    </source>
</evidence>
<evidence type="ECO:0000256" key="3">
    <source>
        <dbReference type="ARBA" id="ARBA00022737"/>
    </source>
</evidence>
<dbReference type="FunFam" id="3.30.160.60:FF:002402">
    <property type="entry name" value="Zinc finger protein 347"/>
    <property type="match status" value="1"/>
</dbReference>
<dbReference type="GO" id="GO:0000981">
    <property type="term" value="F:DNA-binding transcription factor activity, RNA polymerase II-specific"/>
    <property type="evidence" value="ECO:0007669"/>
    <property type="project" value="TreeGrafter"/>
</dbReference>
<dbReference type="SUPFAM" id="SSF57667">
    <property type="entry name" value="beta-beta-alpha zinc fingers"/>
    <property type="match status" value="1"/>
</dbReference>
<evidence type="ECO:0000256" key="2">
    <source>
        <dbReference type="ARBA" id="ARBA00022723"/>
    </source>
</evidence>
<dbReference type="SMART" id="SM00355">
    <property type="entry name" value="ZnF_C2H2"/>
    <property type="match status" value="2"/>
</dbReference>
<evidence type="ECO:0000256" key="4">
    <source>
        <dbReference type="ARBA" id="ARBA00022771"/>
    </source>
</evidence>
<dbReference type="FunFam" id="3.30.160.60:FF:002005">
    <property type="entry name" value="Zinc finger protein 200"/>
    <property type="match status" value="1"/>
</dbReference>
<dbReference type="GO" id="GO:0000977">
    <property type="term" value="F:RNA polymerase II transcription regulatory region sequence-specific DNA binding"/>
    <property type="evidence" value="ECO:0007669"/>
    <property type="project" value="TreeGrafter"/>
</dbReference>
<feature type="region of interest" description="Disordered" evidence="10">
    <location>
        <begin position="287"/>
        <end position="319"/>
    </location>
</feature>
<dbReference type="PROSITE" id="PS50157">
    <property type="entry name" value="ZINC_FINGER_C2H2_2"/>
    <property type="match status" value="2"/>
</dbReference>
<feature type="domain" description="C2H2-type" evidence="11">
    <location>
        <begin position="425"/>
        <end position="452"/>
    </location>
</feature>
<dbReference type="PANTHER" id="PTHR14196">
    <property type="entry name" value="ODD-SKIPPED - RELATED"/>
    <property type="match status" value="1"/>
</dbReference>
<dbReference type="GO" id="GO:0008270">
    <property type="term" value="F:zinc ion binding"/>
    <property type="evidence" value="ECO:0007669"/>
    <property type="project" value="UniProtKB-KW"/>
</dbReference>
<dbReference type="InterPro" id="IPR050717">
    <property type="entry name" value="C2H2-ZF_Transcription_Reg"/>
</dbReference>
<dbReference type="Pfam" id="PF00096">
    <property type="entry name" value="zf-C2H2"/>
    <property type="match status" value="2"/>
</dbReference>
<feature type="compositionally biased region" description="Basic and acidic residues" evidence="10">
    <location>
        <begin position="287"/>
        <end position="302"/>
    </location>
</feature>
<gene>
    <name evidence="12" type="ORF">LAMO00422_LOCUS3650</name>
</gene>
<keyword evidence="7" id="KW-0804">Transcription</keyword>
<evidence type="ECO:0000259" key="11">
    <source>
        <dbReference type="PROSITE" id="PS50157"/>
    </source>
</evidence>
<evidence type="ECO:0000256" key="6">
    <source>
        <dbReference type="ARBA" id="ARBA00023015"/>
    </source>
</evidence>
<feature type="domain" description="C2H2-type" evidence="11">
    <location>
        <begin position="453"/>
        <end position="475"/>
    </location>
</feature>
<dbReference type="InterPro" id="IPR036236">
    <property type="entry name" value="Znf_C2H2_sf"/>
</dbReference>